<feature type="region of interest" description="Disordered" evidence="6">
    <location>
        <begin position="455"/>
        <end position="481"/>
    </location>
</feature>
<accession>T1IVM4</accession>
<dbReference type="SUPFAM" id="SSF57863">
    <property type="entry name" value="ArfGap/RecO-like zinc finger"/>
    <property type="match status" value="1"/>
</dbReference>
<evidence type="ECO:0000256" key="5">
    <source>
        <dbReference type="PROSITE-ProRule" id="PRU00288"/>
    </source>
</evidence>
<evidence type="ECO:0000256" key="1">
    <source>
        <dbReference type="ARBA" id="ARBA00022468"/>
    </source>
</evidence>
<feature type="region of interest" description="Disordered" evidence="6">
    <location>
        <begin position="389"/>
        <end position="414"/>
    </location>
</feature>
<keyword evidence="1" id="KW-0343">GTPase activation</keyword>
<proteinExistence type="predicted"/>
<dbReference type="Gene3D" id="1.10.220.150">
    <property type="entry name" value="Arf GTPase activating protein"/>
    <property type="match status" value="1"/>
</dbReference>
<dbReference type="InterPro" id="IPR037278">
    <property type="entry name" value="ARFGAP/RecO"/>
</dbReference>
<keyword evidence="4" id="KW-0862">Zinc</keyword>
<sequence>MCFDCNAKNPTWASVTYGVFICIDCSAIHRSLGVHLSFVRSTNLDTNWTWLQLRAMQVGGNANATTFFQQHNCTSLDSQQKYNSRAAELYRVKLHQLAVTAMKTHGTKVKTSHDHLNSPEKKEVDFFQEHEALISNGNLNDNNNLGLIENAGLSSLLKSDTADMSDELGPNIESALSTSPTEAQKILETRKPTIGGRKAPVVKKGLGARKGGLGAQKVSTNFNEIEKEAQMREQSAVEDKKKKQISKEEEEVQMASVRLAYKDLSLQKEKAEEKIKHQNPNKAVQMERLGMGFGGRSVNITHSAICDMKTIEQETPNKSTSSNFSRSGKDMSFFDDEYDCVVFMTPKYGDNYFSREENNRFGSKLDEKYGSSRGAGSWEKSDKKSLFDDAIVKEPDDSSGRSRKSLPASNYTSSDDAAVKKFGNAKAISSEQYFSGSKDSDYEQKANLARFEGSSSISSSDYFGDSSTSNQRYPSYSGPDLDDIREGVRAGVTKVAGKLSNLANGVMTSLQVNKMFRKYCKEKMIFN</sequence>
<protein>
    <recommendedName>
        <fullName evidence="7">Arf-GAP domain-containing protein</fullName>
    </recommendedName>
</protein>
<feature type="domain" description="Arf-GAP" evidence="7">
    <location>
        <begin position="1"/>
        <end position="94"/>
    </location>
</feature>
<dbReference type="PANTHER" id="PTHR45686:SF4">
    <property type="entry name" value="ADP-RIBOSYLATION FACTOR GTPASE ACTIVATING PROTEIN 3, ISOFORM H"/>
    <property type="match status" value="1"/>
</dbReference>
<evidence type="ECO:0000259" key="7">
    <source>
        <dbReference type="PROSITE" id="PS50115"/>
    </source>
</evidence>
<dbReference type="FunFam" id="1.10.220.150:FF:000004">
    <property type="entry name" value="Putative ADP-ribosylation factor GTPase-activating protein 2"/>
    <property type="match status" value="1"/>
</dbReference>
<feature type="compositionally biased region" description="Basic and acidic residues" evidence="6">
    <location>
        <begin position="389"/>
        <end position="400"/>
    </location>
</feature>
<evidence type="ECO:0000256" key="6">
    <source>
        <dbReference type="SAM" id="MobiDB-lite"/>
    </source>
</evidence>
<dbReference type="Pfam" id="PF01412">
    <property type="entry name" value="ArfGap"/>
    <property type="match status" value="1"/>
</dbReference>
<dbReference type="Proteomes" id="UP000014500">
    <property type="component" value="Unassembled WGS sequence"/>
</dbReference>
<dbReference type="GO" id="GO:0005096">
    <property type="term" value="F:GTPase activator activity"/>
    <property type="evidence" value="ECO:0007669"/>
    <property type="project" value="UniProtKB-KW"/>
</dbReference>
<dbReference type="AlphaFoldDB" id="T1IVM4"/>
<reference evidence="8" key="2">
    <citation type="submission" date="2015-02" db="UniProtKB">
        <authorList>
            <consortium name="EnsemblMetazoa"/>
        </authorList>
    </citation>
    <scope>IDENTIFICATION</scope>
</reference>
<dbReference type="SMART" id="SM00105">
    <property type="entry name" value="ArfGap"/>
    <property type="match status" value="1"/>
</dbReference>
<keyword evidence="2" id="KW-0479">Metal-binding</keyword>
<dbReference type="PROSITE" id="PS50115">
    <property type="entry name" value="ARFGAP"/>
    <property type="match status" value="1"/>
</dbReference>
<dbReference type="GO" id="GO:0008270">
    <property type="term" value="F:zinc ion binding"/>
    <property type="evidence" value="ECO:0007669"/>
    <property type="project" value="UniProtKB-KW"/>
</dbReference>
<dbReference type="InterPro" id="IPR001164">
    <property type="entry name" value="ArfGAP_dom"/>
</dbReference>
<dbReference type="CDD" id="cd08959">
    <property type="entry name" value="ArfGap_ArfGap1_like"/>
    <property type="match status" value="1"/>
</dbReference>
<dbReference type="EnsemblMetazoa" id="SMAR005225-RA">
    <property type="protein sequence ID" value="SMAR005225-PA"/>
    <property type="gene ID" value="SMAR005225"/>
</dbReference>
<keyword evidence="3 5" id="KW-0863">Zinc-finger</keyword>
<dbReference type="eggNOG" id="KOG0706">
    <property type="taxonomic scope" value="Eukaryota"/>
</dbReference>
<evidence type="ECO:0000256" key="4">
    <source>
        <dbReference type="ARBA" id="ARBA00022833"/>
    </source>
</evidence>
<feature type="compositionally biased region" description="Low complexity" evidence="6">
    <location>
        <begin position="455"/>
        <end position="469"/>
    </location>
</feature>
<keyword evidence="9" id="KW-1185">Reference proteome</keyword>
<dbReference type="GO" id="GO:0000139">
    <property type="term" value="C:Golgi membrane"/>
    <property type="evidence" value="ECO:0007669"/>
    <property type="project" value="GOC"/>
</dbReference>
<dbReference type="PhylomeDB" id="T1IVM4"/>
<name>T1IVM4_STRMM</name>
<dbReference type="HOGENOM" id="CLU_023062_6_2_1"/>
<dbReference type="GO" id="GO:0048205">
    <property type="term" value="P:COPI coating of Golgi vesicle"/>
    <property type="evidence" value="ECO:0007669"/>
    <property type="project" value="TreeGrafter"/>
</dbReference>
<dbReference type="EMBL" id="JH431586">
    <property type="status" value="NOT_ANNOTATED_CDS"/>
    <property type="molecule type" value="Genomic_DNA"/>
</dbReference>
<reference evidence="9" key="1">
    <citation type="submission" date="2011-05" db="EMBL/GenBank/DDBJ databases">
        <authorList>
            <person name="Richards S.R."/>
            <person name="Qu J."/>
            <person name="Jiang H."/>
            <person name="Jhangiani S.N."/>
            <person name="Agravi P."/>
            <person name="Goodspeed R."/>
            <person name="Gross S."/>
            <person name="Mandapat C."/>
            <person name="Jackson L."/>
            <person name="Mathew T."/>
            <person name="Pu L."/>
            <person name="Thornton R."/>
            <person name="Saada N."/>
            <person name="Wilczek-Boney K.B."/>
            <person name="Lee S."/>
            <person name="Kovar C."/>
            <person name="Wu Y."/>
            <person name="Scherer S.E."/>
            <person name="Worley K.C."/>
            <person name="Muzny D.M."/>
            <person name="Gibbs R."/>
        </authorList>
    </citation>
    <scope>NUCLEOTIDE SEQUENCE</scope>
    <source>
        <strain evidence="9">Brora</strain>
    </source>
</reference>
<dbReference type="OMA" id="TREQYMS"/>
<dbReference type="InterPro" id="IPR038508">
    <property type="entry name" value="ArfGAP_dom_sf"/>
</dbReference>
<organism evidence="8 9">
    <name type="scientific">Strigamia maritima</name>
    <name type="common">European centipede</name>
    <name type="synonym">Geophilus maritimus</name>
    <dbReference type="NCBI Taxonomy" id="126957"/>
    <lineage>
        <taxon>Eukaryota</taxon>
        <taxon>Metazoa</taxon>
        <taxon>Ecdysozoa</taxon>
        <taxon>Arthropoda</taxon>
        <taxon>Myriapoda</taxon>
        <taxon>Chilopoda</taxon>
        <taxon>Pleurostigmophora</taxon>
        <taxon>Geophilomorpha</taxon>
        <taxon>Linotaeniidae</taxon>
        <taxon>Strigamia</taxon>
    </lineage>
</organism>
<evidence type="ECO:0000313" key="8">
    <source>
        <dbReference type="EnsemblMetazoa" id="SMAR005225-PA"/>
    </source>
</evidence>
<dbReference type="PANTHER" id="PTHR45686">
    <property type="entry name" value="ADP-RIBOSYLATION FACTOR GTPASE ACTIVATING PROTEIN 3, ISOFORM H-RELATED"/>
    <property type="match status" value="1"/>
</dbReference>
<dbReference type="STRING" id="126957.T1IVM4"/>
<evidence type="ECO:0000256" key="3">
    <source>
        <dbReference type="ARBA" id="ARBA00022771"/>
    </source>
</evidence>
<evidence type="ECO:0000313" key="9">
    <source>
        <dbReference type="Proteomes" id="UP000014500"/>
    </source>
</evidence>
<evidence type="ECO:0000256" key="2">
    <source>
        <dbReference type="ARBA" id="ARBA00022723"/>
    </source>
</evidence>